<accession>A0A318TQ06</accession>
<dbReference type="Pfam" id="PF17261">
    <property type="entry name" value="DUF5327"/>
    <property type="match status" value="1"/>
</dbReference>
<reference evidence="2 3" key="1">
    <citation type="submission" date="2018-06" db="EMBL/GenBank/DDBJ databases">
        <title>Genomic Encyclopedia of Archaeal and Bacterial Type Strains, Phase II (KMG-II): from individual species to whole genera.</title>
        <authorList>
            <person name="Goeker M."/>
        </authorList>
    </citation>
    <scope>NUCLEOTIDE SEQUENCE [LARGE SCALE GENOMIC DNA]</scope>
    <source>
        <strain evidence="2 3">KACC 16626</strain>
    </source>
</reference>
<protein>
    <submittedName>
        <fullName evidence="2">Uncharacterized protein</fullName>
    </submittedName>
</protein>
<name>A0A318TQ06_9BACL</name>
<evidence type="ECO:0000313" key="2">
    <source>
        <dbReference type="EMBL" id="PYF04015.1"/>
    </source>
</evidence>
<feature type="compositionally biased region" description="Polar residues" evidence="1">
    <location>
        <begin position="66"/>
        <end position="85"/>
    </location>
</feature>
<dbReference type="InterPro" id="IPR035218">
    <property type="entry name" value="DUF5327"/>
</dbReference>
<dbReference type="Proteomes" id="UP000247416">
    <property type="component" value="Unassembled WGS sequence"/>
</dbReference>
<organism evidence="2 3">
    <name type="scientific">Ureibacillus chungkukjangi</name>
    <dbReference type="NCBI Taxonomy" id="1202712"/>
    <lineage>
        <taxon>Bacteria</taxon>
        <taxon>Bacillati</taxon>
        <taxon>Bacillota</taxon>
        <taxon>Bacilli</taxon>
        <taxon>Bacillales</taxon>
        <taxon>Caryophanaceae</taxon>
        <taxon>Ureibacillus</taxon>
    </lineage>
</organism>
<keyword evidence="3" id="KW-1185">Reference proteome</keyword>
<dbReference type="OrthoDB" id="2361717at2"/>
<comment type="caution">
    <text evidence="2">The sequence shown here is derived from an EMBL/GenBank/DDBJ whole genome shotgun (WGS) entry which is preliminary data.</text>
</comment>
<sequence length="102" mass="11026">MISYHALLIEIEQLVANSKNSTNEQHIREQLSAIRALCNVGLANGHKNASTQAHGFMTNMAAQPIQSNPISTQSQSVIQNSSSLNGGKIKEEDANGDSIFDF</sequence>
<evidence type="ECO:0000256" key="1">
    <source>
        <dbReference type="SAM" id="MobiDB-lite"/>
    </source>
</evidence>
<dbReference type="AlphaFoldDB" id="A0A318TQ06"/>
<proteinExistence type="predicted"/>
<evidence type="ECO:0000313" key="3">
    <source>
        <dbReference type="Proteomes" id="UP000247416"/>
    </source>
</evidence>
<feature type="region of interest" description="Disordered" evidence="1">
    <location>
        <begin position="66"/>
        <end position="102"/>
    </location>
</feature>
<dbReference type="RefSeq" id="WP_107936782.1">
    <property type="nucleotide sequence ID" value="NZ_CP085009.1"/>
</dbReference>
<gene>
    <name evidence="2" type="ORF">BJ095_12645</name>
</gene>
<dbReference type="EMBL" id="QJTJ01000026">
    <property type="protein sequence ID" value="PYF04015.1"/>
    <property type="molecule type" value="Genomic_DNA"/>
</dbReference>